<dbReference type="RefSeq" id="WP_070123015.1">
    <property type="nucleotide sequence ID" value="NZ_JBCOYN010000005.1"/>
</dbReference>
<sequence>MLRLITMPDPKGRYWTLTVLGTPCATGHVADEDRAIGAAMNWCRVNGYTPRGLRVAARTGVAGGERVSYEAAL</sequence>
<reference evidence="2 3" key="1">
    <citation type="submission" date="2016-07" db="EMBL/GenBank/DDBJ databases">
        <title>Draft Genome Sequence of Bifidobacterium adolescentis strain Km 4.</title>
        <authorList>
            <person name="Danilenko V.N."/>
        </authorList>
    </citation>
    <scope>NUCLEOTIDE SEQUENCE [LARGE SCALE GENOMIC DNA]</scope>
    <source>
        <strain evidence="2 3">Km 4</strain>
    </source>
</reference>
<evidence type="ECO:0000313" key="1">
    <source>
        <dbReference type="EMBL" id="KAB6028268.1"/>
    </source>
</evidence>
<evidence type="ECO:0000313" key="2">
    <source>
        <dbReference type="EMBL" id="OFA33724.1"/>
    </source>
</evidence>
<dbReference type="EMBL" id="WDFR01000009">
    <property type="protein sequence ID" value="KAB6028268.1"/>
    <property type="molecule type" value="Genomic_DNA"/>
</dbReference>
<protein>
    <submittedName>
        <fullName evidence="2">Uncharacterized protein</fullName>
    </submittedName>
</protein>
<name>A0A1E7XY08_BIFAD</name>
<dbReference type="AlphaFoldDB" id="A0A1E7XY08"/>
<evidence type="ECO:0000313" key="4">
    <source>
        <dbReference type="Proteomes" id="UP000470926"/>
    </source>
</evidence>
<reference evidence="1 4" key="2">
    <citation type="journal article" date="2019" name="Nat. Med.">
        <title>A library of human gut bacterial isolates paired with longitudinal multiomics data enables mechanistic microbiome research.</title>
        <authorList>
            <person name="Poyet M."/>
            <person name="Groussin M."/>
            <person name="Gibbons S.M."/>
            <person name="Avila-Pacheco J."/>
            <person name="Jiang X."/>
            <person name="Kearney S.M."/>
            <person name="Perrotta A.R."/>
            <person name="Berdy B."/>
            <person name="Zhao S."/>
            <person name="Lieberman T.D."/>
            <person name="Swanson P.K."/>
            <person name="Smith M."/>
            <person name="Roesemann S."/>
            <person name="Alexander J.E."/>
            <person name="Rich S.A."/>
            <person name="Livny J."/>
            <person name="Vlamakis H."/>
            <person name="Clish C."/>
            <person name="Bullock K."/>
            <person name="Deik A."/>
            <person name="Scott J."/>
            <person name="Pierce K.A."/>
            <person name="Xavier R.J."/>
            <person name="Alm E.J."/>
        </authorList>
    </citation>
    <scope>NUCLEOTIDE SEQUENCE [LARGE SCALE GENOMIC DNA]</scope>
    <source>
        <strain evidence="1 4">BIOML-A26</strain>
    </source>
</reference>
<dbReference type="Proteomes" id="UP000470926">
    <property type="component" value="Unassembled WGS sequence"/>
</dbReference>
<organism evidence="2 3">
    <name type="scientific">Bifidobacterium adolescentis</name>
    <dbReference type="NCBI Taxonomy" id="1680"/>
    <lineage>
        <taxon>Bacteria</taxon>
        <taxon>Bacillati</taxon>
        <taxon>Actinomycetota</taxon>
        <taxon>Actinomycetes</taxon>
        <taxon>Bifidobacteriales</taxon>
        <taxon>Bifidobacteriaceae</taxon>
        <taxon>Bifidobacterium</taxon>
    </lineage>
</organism>
<evidence type="ECO:0000313" key="3">
    <source>
        <dbReference type="Proteomes" id="UP000175684"/>
    </source>
</evidence>
<gene>
    <name evidence="2" type="ORF">BBK15_09640</name>
    <name evidence="1" type="ORF">GA542_09990</name>
</gene>
<proteinExistence type="predicted"/>
<dbReference type="Proteomes" id="UP000175684">
    <property type="component" value="Unassembled WGS sequence"/>
</dbReference>
<comment type="caution">
    <text evidence="2">The sequence shown here is derived from an EMBL/GenBank/DDBJ whole genome shotgun (WGS) entry which is preliminary data.</text>
</comment>
<accession>A0A1E7XY08</accession>
<dbReference type="EMBL" id="MAXD01000013">
    <property type="protein sequence ID" value="OFA33724.1"/>
    <property type="molecule type" value="Genomic_DNA"/>
</dbReference>